<dbReference type="InterPro" id="IPR022109">
    <property type="entry name" value="DUF3649"/>
</dbReference>
<protein>
    <submittedName>
        <fullName evidence="2">DUF3649 domain-containing protein</fullName>
    </submittedName>
</protein>
<keyword evidence="1" id="KW-0472">Membrane</keyword>
<keyword evidence="3" id="KW-1185">Reference proteome</keyword>
<proteinExistence type="predicted"/>
<dbReference type="KEGG" id="aant:HUK68_04120"/>
<feature type="transmembrane region" description="Helical" evidence="1">
    <location>
        <begin position="44"/>
        <end position="64"/>
    </location>
</feature>
<feature type="transmembrane region" description="Helical" evidence="1">
    <location>
        <begin position="15"/>
        <end position="37"/>
    </location>
</feature>
<dbReference type="Pfam" id="PF12365">
    <property type="entry name" value="DUF3649"/>
    <property type="match status" value="1"/>
</dbReference>
<evidence type="ECO:0000313" key="3">
    <source>
        <dbReference type="Proteomes" id="UP000509579"/>
    </source>
</evidence>
<gene>
    <name evidence="2" type="ORF">HUK68_04120</name>
</gene>
<dbReference type="AlphaFoldDB" id="A0A6N1X2A1"/>
<organism evidence="2 3">
    <name type="scientific">Comamonas antarctica</name>
    <dbReference type="NCBI Taxonomy" id="2743470"/>
    <lineage>
        <taxon>Bacteria</taxon>
        <taxon>Pseudomonadati</taxon>
        <taxon>Pseudomonadota</taxon>
        <taxon>Betaproteobacteria</taxon>
        <taxon>Burkholderiales</taxon>
        <taxon>Comamonadaceae</taxon>
        <taxon>Comamonas</taxon>
    </lineage>
</organism>
<dbReference type="Proteomes" id="UP000509579">
    <property type="component" value="Chromosome"/>
</dbReference>
<keyword evidence="1" id="KW-1133">Transmembrane helix</keyword>
<accession>A0A6N1X2A1</accession>
<evidence type="ECO:0000313" key="2">
    <source>
        <dbReference type="EMBL" id="QKV52152.1"/>
    </source>
</evidence>
<dbReference type="RefSeq" id="WP_175503053.1">
    <property type="nucleotide sequence ID" value="NZ_CP054840.1"/>
</dbReference>
<keyword evidence="1" id="KW-0812">Transmembrane</keyword>
<name>A0A6N1X2A1_9BURK</name>
<sequence>MNFFSISGMCLLSRVLAAVLGGYLLASALGVFIGTAFAAGADSVLAGVQLGFVIYVGAVIWAFSPVPPRQVWAGLLLPAAALLAAAALLQRAGA</sequence>
<feature type="transmembrane region" description="Helical" evidence="1">
    <location>
        <begin position="70"/>
        <end position="89"/>
    </location>
</feature>
<dbReference type="EMBL" id="CP054840">
    <property type="protein sequence ID" value="QKV52152.1"/>
    <property type="molecule type" value="Genomic_DNA"/>
</dbReference>
<reference evidence="2 3" key="1">
    <citation type="submission" date="2020-06" db="EMBL/GenBank/DDBJ databases">
        <title>Acidovorax antarctica sp. nov., isolated from Corinth ice sheet soil, Antarctic Fields Peninsula.</title>
        <authorList>
            <person name="Xu Q."/>
            <person name="Peng F."/>
        </authorList>
    </citation>
    <scope>NUCLEOTIDE SEQUENCE [LARGE SCALE GENOMIC DNA]</scope>
    <source>
        <strain evidence="2 3">16-35-5</strain>
    </source>
</reference>
<evidence type="ECO:0000256" key="1">
    <source>
        <dbReference type="SAM" id="Phobius"/>
    </source>
</evidence>